<feature type="region of interest" description="Disordered" evidence="2">
    <location>
        <begin position="571"/>
        <end position="594"/>
    </location>
</feature>
<dbReference type="GO" id="GO:0030687">
    <property type="term" value="C:preribosome, large subunit precursor"/>
    <property type="evidence" value="ECO:0007669"/>
    <property type="project" value="UniProtKB-UniRule"/>
</dbReference>
<sequence length="594" mass="69148">MGKEKKKYESGAATAYISRSQALRKLQLSLADFRRLCIIKGIYPHEPRHKKTVGKGSTAPKTYYYLKDIQFLLHEPIVNKFRDFKSFLRKIKRACDKGDDERAERLRQNKPKYKLDHIVKERYPTFIDAIRDMDDCLSMAFLFSTFPKSRKTHVELINRCKIQTVEFMHYIISSKSLRKVFISIKGVYYQAEVMGQIITWVAPHKYAYDHPTDVDYKIMSTFVEFYTTMLGFINYRLYTSLSLHYPPKLELPGSIDTSIGEKEMCSEQDALTEKLAALTQTLQMMGDAPDDPQPDEFPAILSDDPDLIEKAKVEQENMKKFQQLFKGLKFFLNREVPRECLTFIIRSFGGVVSWEKSLAVGSTYSEDDETITHHIVDRPSMSNQYLSRFYIQPQWVFDSVNAHRLLPVEEYFIGADLPPHLSPFVEETEGVYAPPEQLGVETTDSGIDNAESSDEEEDVEQDEEDGEEGESEEGEDEEDEEFGDEDEDDDEEEEDEIKERLGKRKLEEDKSSAKKRMSVEAGQMESVDVEKRLKKQTDEERKLAEMMIPKKNKRLYNKIVYKKKKMAQEAKILTEKRADYDKKQRKSKRKQKAE</sequence>
<feature type="compositionally biased region" description="Basic and acidic residues" evidence="2">
    <location>
        <begin position="571"/>
        <end position="582"/>
    </location>
</feature>
<keyword evidence="1" id="KW-0539">Nucleus</keyword>
<dbReference type="AlphaFoldDB" id="A0A8J1TLQ8"/>
<dbReference type="InterPro" id="IPR001357">
    <property type="entry name" value="BRCT_dom"/>
</dbReference>
<dbReference type="Gene3D" id="3.40.50.10190">
    <property type="entry name" value="BRCT domain"/>
    <property type="match status" value="1"/>
</dbReference>
<dbReference type="PROSITE" id="PS50172">
    <property type="entry name" value="BRCT"/>
    <property type="match status" value="1"/>
</dbReference>
<dbReference type="GO" id="GO:0043021">
    <property type="term" value="F:ribonucleoprotein complex binding"/>
    <property type="evidence" value="ECO:0007669"/>
    <property type="project" value="UniProtKB-UniRule"/>
</dbReference>
<dbReference type="Pfam" id="PF16589">
    <property type="entry name" value="BRCT_2"/>
    <property type="match status" value="1"/>
</dbReference>
<dbReference type="PANTHER" id="PTHR12221:SF6">
    <property type="entry name" value="PESCADILLO HOMOLOG"/>
    <property type="match status" value="1"/>
</dbReference>
<reference evidence="3" key="1">
    <citation type="submission" date="2022-03" db="EMBL/GenBank/DDBJ databases">
        <authorList>
            <person name="Martin C."/>
        </authorList>
    </citation>
    <scope>NUCLEOTIDE SEQUENCE</scope>
</reference>
<evidence type="ECO:0000256" key="2">
    <source>
        <dbReference type="SAM" id="MobiDB-lite"/>
    </source>
</evidence>
<dbReference type="InterPro" id="IPR010613">
    <property type="entry name" value="PES"/>
</dbReference>
<keyword evidence="4" id="KW-1185">Reference proteome</keyword>
<feature type="compositionally biased region" description="Basic residues" evidence="2">
    <location>
        <begin position="583"/>
        <end position="594"/>
    </location>
</feature>
<evidence type="ECO:0000313" key="4">
    <source>
        <dbReference type="Proteomes" id="UP000749559"/>
    </source>
</evidence>
<dbReference type="GO" id="GO:0005654">
    <property type="term" value="C:nucleoplasm"/>
    <property type="evidence" value="ECO:0007669"/>
    <property type="project" value="UniProtKB-SubCell"/>
</dbReference>
<comment type="subcellular location">
    <subcellularLocation>
        <location evidence="1">Nucleus</location>
        <location evidence="1">Nucleolus</location>
    </subcellularLocation>
    <subcellularLocation>
        <location evidence="1">Nucleus</location>
        <location evidence="1">Nucleoplasm</location>
    </subcellularLocation>
</comment>
<dbReference type="GO" id="GO:0000466">
    <property type="term" value="P:maturation of 5.8S rRNA from tricistronic rRNA transcript (SSU-rRNA, 5.8S rRNA, LSU-rRNA)"/>
    <property type="evidence" value="ECO:0007669"/>
    <property type="project" value="UniProtKB-UniRule"/>
</dbReference>
<dbReference type="GO" id="GO:0070545">
    <property type="term" value="C:PeBoW complex"/>
    <property type="evidence" value="ECO:0007669"/>
    <property type="project" value="TreeGrafter"/>
</dbReference>
<keyword evidence="1" id="KW-0690">Ribosome biogenesis</keyword>
<feature type="compositionally biased region" description="Basic and acidic residues" evidence="2">
    <location>
        <begin position="528"/>
        <end position="540"/>
    </location>
</feature>
<organism evidence="3 4">
    <name type="scientific">Owenia fusiformis</name>
    <name type="common">Polychaete worm</name>
    <dbReference type="NCBI Taxonomy" id="6347"/>
    <lineage>
        <taxon>Eukaryota</taxon>
        <taxon>Metazoa</taxon>
        <taxon>Spiralia</taxon>
        <taxon>Lophotrochozoa</taxon>
        <taxon>Annelida</taxon>
        <taxon>Polychaeta</taxon>
        <taxon>Sedentaria</taxon>
        <taxon>Canalipalpata</taxon>
        <taxon>Sabellida</taxon>
        <taxon>Oweniida</taxon>
        <taxon>Oweniidae</taxon>
        <taxon>Owenia</taxon>
    </lineage>
</organism>
<name>A0A8J1TLQ8_OWEFU</name>
<feature type="region of interest" description="Disordered" evidence="2">
    <location>
        <begin position="435"/>
        <end position="540"/>
    </location>
</feature>
<keyword evidence="1" id="KW-0698">rRNA processing</keyword>
<gene>
    <name evidence="3" type="ORF">OFUS_LOCUS25892</name>
</gene>
<dbReference type="InterPro" id="IPR036420">
    <property type="entry name" value="BRCT_dom_sf"/>
</dbReference>
<dbReference type="OrthoDB" id="10264910at2759"/>
<comment type="caution">
    <text evidence="3">The sequence shown here is derived from an EMBL/GenBank/DDBJ whole genome shotgun (WGS) entry which is preliminary data.</text>
</comment>
<dbReference type="PANTHER" id="PTHR12221">
    <property type="entry name" value="PESCADILLO - RELATED"/>
    <property type="match status" value="1"/>
</dbReference>
<dbReference type="Proteomes" id="UP000749559">
    <property type="component" value="Unassembled WGS sequence"/>
</dbReference>
<dbReference type="Pfam" id="PF06732">
    <property type="entry name" value="Pescadillo_N"/>
    <property type="match status" value="1"/>
</dbReference>
<dbReference type="HAMAP" id="MF_03028">
    <property type="entry name" value="Pescadillo"/>
    <property type="match status" value="1"/>
</dbReference>
<dbReference type="GO" id="GO:0000463">
    <property type="term" value="P:maturation of LSU-rRNA from tricistronic rRNA transcript (SSU-rRNA, 5.8S rRNA, LSU-rRNA)"/>
    <property type="evidence" value="ECO:0007669"/>
    <property type="project" value="UniProtKB-UniRule"/>
</dbReference>
<dbReference type="EMBL" id="CAIIXF020000012">
    <property type="protein sequence ID" value="CAH1802182.1"/>
    <property type="molecule type" value="Genomic_DNA"/>
</dbReference>
<feature type="compositionally biased region" description="Acidic residues" evidence="2">
    <location>
        <begin position="451"/>
        <end position="496"/>
    </location>
</feature>
<dbReference type="FunFam" id="3.40.50.10190:FF:000002">
    <property type="entry name" value="Pescadillo homolog"/>
    <property type="match status" value="1"/>
</dbReference>
<evidence type="ECO:0000256" key="1">
    <source>
        <dbReference type="HAMAP-Rule" id="MF_03028"/>
    </source>
</evidence>
<dbReference type="SUPFAM" id="SSF52113">
    <property type="entry name" value="BRCT domain"/>
    <property type="match status" value="1"/>
</dbReference>
<proteinExistence type="inferred from homology"/>
<comment type="similarity">
    <text evidence="1">Belongs to the pescadillo family.</text>
</comment>
<feature type="compositionally biased region" description="Basic and acidic residues" evidence="2">
    <location>
        <begin position="497"/>
        <end position="512"/>
    </location>
</feature>
<protein>
    <recommendedName>
        <fullName evidence="1">Pescadillo homolog</fullName>
    </recommendedName>
</protein>
<dbReference type="SMART" id="SM00292">
    <property type="entry name" value="BRCT"/>
    <property type="match status" value="1"/>
</dbReference>
<dbReference type="CDD" id="cd17709">
    <property type="entry name" value="BRCT_pescadillo_like"/>
    <property type="match status" value="1"/>
</dbReference>
<comment type="function">
    <text evidence="1">Required for maturation of ribosomal RNAs and formation of the large ribosomal subunit.</text>
</comment>
<evidence type="ECO:0000313" key="3">
    <source>
        <dbReference type="EMBL" id="CAH1802182.1"/>
    </source>
</evidence>
<accession>A0A8J1TLQ8</accession>
<dbReference type="GO" id="GO:0003723">
    <property type="term" value="F:RNA binding"/>
    <property type="evidence" value="ECO:0007669"/>
    <property type="project" value="TreeGrafter"/>
</dbReference>